<evidence type="ECO:0000313" key="2">
    <source>
        <dbReference type="EMBL" id="RIB11134.1"/>
    </source>
</evidence>
<keyword evidence="1" id="KW-1133">Transmembrane helix</keyword>
<feature type="transmembrane region" description="Helical" evidence="1">
    <location>
        <begin position="161"/>
        <end position="181"/>
    </location>
</feature>
<keyword evidence="1" id="KW-0472">Membrane</keyword>
<dbReference type="Proteomes" id="UP000266673">
    <property type="component" value="Unassembled WGS sequence"/>
</dbReference>
<evidence type="ECO:0000256" key="1">
    <source>
        <dbReference type="SAM" id="Phobius"/>
    </source>
</evidence>
<sequence length="359" mass="39790">MLCSFISCQYYHHMNLGYAFHQHELKVSSNNYISAQIIIPATVAGVVVGVTIGIIVGVVIGVIAGVASSVVAGVAPLDFLLGGAGLVRFFGVGLACFFSIGLARFFGSGLALDMVVVGLVRFFGGGLSLVTLDMWSLACFFGDGLLEHFFDGFLSRFFDGGLSRFFDSGLHVSLVVVFYLVRFFCGDFARFGCLARFFDDVLHVFQWFCLALSHLNLKLNGISNNLENYERVNNLESLTSNDERVNNLESSTNKSFEIGTEIDQETVNSCYDLSESIYRLLDLCKDKLTNTVDKILILQQHLKKLCNKMVPNSFKSISKIQFEQLNFCHVCLIGCYGRNDLISKLLLNKNIIDQVMCVL</sequence>
<keyword evidence="3" id="KW-1185">Reference proteome</keyword>
<feature type="transmembrane region" description="Helical" evidence="1">
    <location>
        <begin position="86"/>
        <end position="107"/>
    </location>
</feature>
<accession>A0A397ULV6</accession>
<dbReference type="OrthoDB" id="2446162at2759"/>
<comment type="caution">
    <text evidence="2">The sequence shown here is derived from an EMBL/GenBank/DDBJ whole genome shotgun (WGS) entry which is preliminary data.</text>
</comment>
<reference evidence="2" key="1">
    <citation type="submission" date="2018-06" db="EMBL/GenBank/DDBJ databases">
        <title>Comparative genomics reveals the genomic features of Rhizophagus irregularis, R. cerebriforme, R. diaphanum and Gigaspora rosea, and their symbiotic lifestyle signature.</title>
        <authorList>
            <person name="Morin E."/>
            <person name="San Clemente H."/>
            <person name="Chen E.C.H."/>
            <person name="De La Providencia I."/>
            <person name="Hainaut M."/>
            <person name="Kuo A."/>
            <person name="Kohler A."/>
            <person name="Murat C."/>
            <person name="Tang N."/>
            <person name="Roy S."/>
            <person name="Loubradou J."/>
            <person name="Henrissat B."/>
            <person name="Grigoriev I.V."/>
            <person name="Corradi N."/>
            <person name="Roux C."/>
            <person name="Martin F.M."/>
        </authorList>
    </citation>
    <scope>NUCLEOTIDE SEQUENCE [LARGE SCALE GENOMIC DNA]</scope>
    <source>
        <strain evidence="2">DAOM 194757</strain>
    </source>
</reference>
<evidence type="ECO:0000313" key="3">
    <source>
        <dbReference type="Proteomes" id="UP000266673"/>
    </source>
</evidence>
<proteinExistence type="predicted"/>
<gene>
    <name evidence="2" type="ORF">C2G38_2250342</name>
</gene>
<keyword evidence="1" id="KW-0812">Transmembrane</keyword>
<protein>
    <submittedName>
        <fullName evidence="2">Uncharacterized protein</fullName>
    </submittedName>
</protein>
<name>A0A397ULV6_9GLOM</name>
<dbReference type="EMBL" id="QKWP01001169">
    <property type="protein sequence ID" value="RIB11134.1"/>
    <property type="molecule type" value="Genomic_DNA"/>
</dbReference>
<organism evidence="2 3">
    <name type="scientific">Gigaspora rosea</name>
    <dbReference type="NCBI Taxonomy" id="44941"/>
    <lineage>
        <taxon>Eukaryota</taxon>
        <taxon>Fungi</taxon>
        <taxon>Fungi incertae sedis</taxon>
        <taxon>Mucoromycota</taxon>
        <taxon>Glomeromycotina</taxon>
        <taxon>Glomeromycetes</taxon>
        <taxon>Diversisporales</taxon>
        <taxon>Gigasporaceae</taxon>
        <taxon>Gigaspora</taxon>
    </lineage>
</organism>
<feature type="transmembrane region" description="Helical" evidence="1">
    <location>
        <begin position="37"/>
        <end position="66"/>
    </location>
</feature>
<dbReference type="AlphaFoldDB" id="A0A397ULV6"/>
<feature type="transmembrane region" description="Helical" evidence="1">
    <location>
        <begin position="119"/>
        <end position="141"/>
    </location>
</feature>
<dbReference type="STRING" id="44941.A0A397ULV6"/>